<dbReference type="SMART" id="SM00181">
    <property type="entry name" value="EGF"/>
    <property type="match status" value="2"/>
</dbReference>
<dbReference type="EMBL" id="JAHHUM010002953">
    <property type="protein sequence ID" value="KAK5599244.1"/>
    <property type="molecule type" value="Genomic_DNA"/>
</dbReference>
<evidence type="ECO:0000256" key="6">
    <source>
        <dbReference type="ARBA" id="ARBA00022729"/>
    </source>
</evidence>
<evidence type="ECO:0000256" key="13">
    <source>
        <dbReference type="SAM" id="Phobius"/>
    </source>
</evidence>
<evidence type="ECO:0000256" key="10">
    <source>
        <dbReference type="ARBA" id="ARBA00023157"/>
    </source>
</evidence>
<feature type="signal peptide" evidence="14">
    <location>
        <begin position="1"/>
        <end position="29"/>
    </location>
</feature>
<reference evidence="16 17" key="1">
    <citation type="submission" date="2021-06" db="EMBL/GenBank/DDBJ databases">
        <authorList>
            <person name="Palmer J.M."/>
        </authorList>
    </citation>
    <scope>NUCLEOTIDE SEQUENCE [LARGE SCALE GENOMIC DNA]</scope>
    <source>
        <strain evidence="16 17">MEX-2019</strain>
        <tissue evidence="16">Muscle</tissue>
    </source>
</reference>
<evidence type="ECO:0000256" key="9">
    <source>
        <dbReference type="ARBA" id="ARBA00023136"/>
    </source>
</evidence>
<keyword evidence="8" id="KW-0339">Growth factor</keyword>
<protein>
    <recommendedName>
        <fullName evidence="15">EGF-like domain-containing protein</fullName>
    </recommendedName>
</protein>
<dbReference type="Gene3D" id="2.10.25.10">
    <property type="entry name" value="Laminin"/>
    <property type="match status" value="2"/>
</dbReference>
<dbReference type="InterPro" id="IPR000742">
    <property type="entry name" value="EGF"/>
</dbReference>
<dbReference type="PROSITE" id="PS01186">
    <property type="entry name" value="EGF_2"/>
    <property type="match status" value="1"/>
</dbReference>
<keyword evidence="10 12" id="KW-1015">Disulfide bond</keyword>
<evidence type="ECO:0000313" key="17">
    <source>
        <dbReference type="Proteomes" id="UP001311232"/>
    </source>
</evidence>
<feature type="transmembrane region" description="Helical" evidence="13">
    <location>
        <begin position="122"/>
        <end position="144"/>
    </location>
</feature>
<feature type="disulfide bond" evidence="12">
    <location>
        <begin position="287"/>
        <end position="296"/>
    </location>
</feature>
<evidence type="ECO:0000256" key="7">
    <source>
        <dbReference type="ARBA" id="ARBA00022989"/>
    </source>
</evidence>
<keyword evidence="11" id="KW-0325">Glycoprotein</keyword>
<dbReference type="GO" id="GO:0005615">
    <property type="term" value="C:extracellular space"/>
    <property type="evidence" value="ECO:0007669"/>
    <property type="project" value="TreeGrafter"/>
</dbReference>
<evidence type="ECO:0000256" key="4">
    <source>
        <dbReference type="ARBA" id="ARBA00022536"/>
    </source>
</evidence>
<organism evidence="16 17">
    <name type="scientific">Crenichthys baileyi</name>
    <name type="common">White River springfish</name>
    <dbReference type="NCBI Taxonomy" id="28760"/>
    <lineage>
        <taxon>Eukaryota</taxon>
        <taxon>Metazoa</taxon>
        <taxon>Chordata</taxon>
        <taxon>Craniata</taxon>
        <taxon>Vertebrata</taxon>
        <taxon>Euteleostomi</taxon>
        <taxon>Actinopterygii</taxon>
        <taxon>Neopterygii</taxon>
        <taxon>Teleostei</taxon>
        <taxon>Neoteleostei</taxon>
        <taxon>Acanthomorphata</taxon>
        <taxon>Ovalentaria</taxon>
        <taxon>Atherinomorphae</taxon>
        <taxon>Cyprinodontiformes</taxon>
        <taxon>Goodeidae</taxon>
        <taxon>Crenichthys</taxon>
    </lineage>
</organism>
<evidence type="ECO:0000256" key="1">
    <source>
        <dbReference type="ARBA" id="ARBA00004479"/>
    </source>
</evidence>
<dbReference type="Proteomes" id="UP001311232">
    <property type="component" value="Unassembled WGS sequence"/>
</dbReference>
<evidence type="ECO:0000256" key="3">
    <source>
        <dbReference type="ARBA" id="ARBA00022525"/>
    </source>
</evidence>
<proteinExistence type="predicted"/>
<evidence type="ECO:0000256" key="12">
    <source>
        <dbReference type="PROSITE-ProRule" id="PRU00076"/>
    </source>
</evidence>
<feature type="domain" description="EGF-like" evidence="15">
    <location>
        <begin position="256"/>
        <end position="297"/>
    </location>
</feature>
<keyword evidence="7 13" id="KW-1133">Transmembrane helix</keyword>
<dbReference type="PROSITE" id="PS50026">
    <property type="entry name" value="EGF_3"/>
    <property type="match status" value="2"/>
</dbReference>
<evidence type="ECO:0000256" key="5">
    <source>
        <dbReference type="ARBA" id="ARBA00022692"/>
    </source>
</evidence>
<dbReference type="SUPFAM" id="SSF57196">
    <property type="entry name" value="EGF/Laminin"/>
    <property type="match status" value="2"/>
</dbReference>
<dbReference type="PANTHER" id="PTHR10740">
    <property type="entry name" value="TRANSFORMING GROWTH FACTOR ALPHA"/>
    <property type="match status" value="1"/>
</dbReference>
<feature type="transmembrane region" description="Helical" evidence="13">
    <location>
        <begin position="208"/>
        <end position="225"/>
    </location>
</feature>
<dbReference type="PANTHER" id="PTHR10740:SF11">
    <property type="entry name" value="PROEPIREGULIN"/>
    <property type="match status" value="1"/>
</dbReference>
<keyword evidence="9 13" id="KW-0472">Membrane</keyword>
<evidence type="ECO:0000313" key="16">
    <source>
        <dbReference type="EMBL" id="KAK5599244.1"/>
    </source>
</evidence>
<keyword evidence="3" id="KW-0964">Secreted</keyword>
<dbReference type="PROSITE" id="PS00022">
    <property type="entry name" value="EGF_1"/>
    <property type="match status" value="2"/>
</dbReference>
<accession>A0AAV9QSB8</accession>
<feature type="domain" description="EGF-like" evidence="15">
    <location>
        <begin position="66"/>
        <end position="107"/>
    </location>
</feature>
<dbReference type="CDD" id="cd00054">
    <property type="entry name" value="EGF_CA"/>
    <property type="match status" value="1"/>
</dbReference>
<dbReference type="GO" id="GO:0045840">
    <property type="term" value="P:positive regulation of mitotic nuclear division"/>
    <property type="evidence" value="ECO:0007669"/>
    <property type="project" value="TreeGrafter"/>
</dbReference>
<dbReference type="AlphaFoldDB" id="A0AAV9QSB8"/>
<feature type="disulfide bond" evidence="12">
    <location>
        <begin position="268"/>
        <end position="285"/>
    </location>
</feature>
<name>A0AAV9QSB8_9TELE</name>
<dbReference type="Pfam" id="PF00008">
    <property type="entry name" value="EGF"/>
    <property type="match status" value="1"/>
</dbReference>
<evidence type="ECO:0000256" key="14">
    <source>
        <dbReference type="SAM" id="SignalP"/>
    </source>
</evidence>
<keyword evidence="5 13" id="KW-0812">Transmembrane</keyword>
<dbReference type="GO" id="GO:0016020">
    <property type="term" value="C:membrane"/>
    <property type="evidence" value="ECO:0007669"/>
    <property type="project" value="UniProtKB-SubCell"/>
</dbReference>
<feature type="transmembrane region" description="Helical" evidence="13">
    <location>
        <begin position="311"/>
        <end position="333"/>
    </location>
</feature>
<sequence length="356" mass="39853">MFTQRQTYLRKVLTFTVTVLLLLATTGKSEVLSDSILTTVSPSLSNSSLTDQAVNSSMGQPKVLLLVRPCGGENAQYCLNDGKCMHPQDSNRPFCICTPSHSGPRCQIFTDLIYRPSGVENVIAIIFGVIMVLIVLALTICCFVKRRSPSPHPPTPQDRPPAGFHCHCLSEEPLSPHLLYLTEAWTSRKRLSVIPQTDSCSEMRTGRAPALLSLIGVVLIWPHVLTKSVSPRLQTTDSPFLTAGQEEKRPLMTKRSVTNCESKFDNYCMNNGKCILLLDLKEHHCECQRGFYGNRCDIPELVSQPTNKEQVVVILFCVTLLIIGLGGAMYFFYKWYKKNKLPRQPKRQGYKGVQMV</sequence>
<feature type="disulfide bond" evidence="12">
    <location>
        <begin position="97"/>
        <end position="106"/>
    </location>
</feature>
<dbReference type="GO" id="GO:0007173">
    <property type="term" value="P:epidermal growth factor receptor signaling pathway"/>
    <property type="evidence" value="ECO:0007669"/>
    <property type="project" value="TreeGrafter"/>
</dbReference>
<evidence type="ECO:0000256" key="8">
    <source>
        <dbReference type="ARBA" id="ARBA00023030"/>
    </source>
</evidence>
<feature type="chain" id="PRO_5043395826" description="EGF-like domain-containing protein" evidence="14">
    <location>
        <begin position="30"/>
        <end position="356"/>
    </location>
</feature>
<dbReference type="GO" id="GO:0008284">
    <property type="term" value="P:positive regulation of cell population proliferation"/>
    <property type="evidence" value="ECO:0007669"/>
    <property type="project" value="TreeGrafter"/>
</dbReference>
<keyword evidence="4 12" id="KW-0245">EGF-like domain</keyword>
<evidence type="ECO:0000259" key="15">
    <source>
        <dbReference type="PROSITE" id="PS50026"/>
    </source>
</evidence>
<comment type="subcellular location">
    <subcellularLocation>
        <location evidence="1">Membrane</location>
        <topology evidence="1">Single-pass type I membrane protein</topology>
    </subcellularLocation>
    <subcellularLocation>
        <location evidence="2">Secreted</location>
    </subcellularLocation>
</comment>
<comment type="caution">
    <text evidence="12">Lacks conserved residue(s) required for the propagation of feature annotation.</text>
</comment>
<gene>
    <name evidence="16" type="ORF">CRENBAI_023951</name>
</gene>
<evidence type="ECO:0000256" key="2">
    <source>
        <dbReference type="ARBA" id="ARBA00004613"/>
    </source>
</evidence>
<evidence type="ECO:0000256" key="11">
    <source>
        <dbReference type="ARBA" id="ARBA00023180"/>
    </source>
</evidence>
<dbReference type="GO" id="GO:0005154">
    <property type="term" value="F:epidermal growth factor receptor binding"/>
    <property type="evidence" value="ECO:0007669"/>
    <property type="project" value="TreeGrafter"/>
</dbReference>
<comment type="caution">
    <text evidence="16">The sequence shown here is derived from an EMBL/GenBank/DDBJ whole genome shotgun (WGS) entry which is preliminary data.</text>
</comment>
<feature type="disulfide bond" evidence="12">
    <location>
        <begin position="78"/>
        <end position="95"/>
    </location>
</feature>
<keyword evidence="6 14" id="KW-0732">Signal</keyword>
<dbReference type="GO" id="GO:0008083">
    <property type="term" value="F:growth factor activity"/>
    <property type="evidence" value="ECO:0007669"/>
    <property type="project" value="UniProtKB-KW"/>
</dbReference>
<keyword evidence="17" id="KW-1185">Reference proteome</keyword>